<dbReference type="EMBL" id="CP026538">
    <property type="protein sequence ID" value="QAZ68758.1"/>
    <property type="molecule type" value="Genomic_DNA"/>
</dbReference>
<dbReference type="Gene3D" id="2.40.50.1070">
    <property type="match status" value="1"/>
</dbReference>
<dbReference type="InterPro" id="IPR010280">
    <property type="entry name" value="U5_MeTrfase_fam"/>
</dbReference>
<keyword evidence="2 4" id="KW-0808">Transferase</keyword>
<dbReference type="GO" id="GO:0070475">
    <property type="term" value="P:rRNA base methylation"/>
    <property type="evidence" value="ECO:0007669"/>
    <property type="project" value="TreeGrafter"/>
</dbReference>
<feature type="domain" description="TRAM" evidence="6">
    <location>
        <begin position="2"/>
        <end position="58"/>
    </location>
</feature>
<dbReference type="AlphaFoldDB" id="A0A4P6HTI2"/>
<gene>
    <name evidence="7" type="ORF">C3Y92_16570</name>
</gene>
<dbReference type="CDD" id="cd02440">
    <property type="entry name" value="AdoMet_MTases"/>
    <property type="match status" value="1"/>
</dbReference>
<dbReference type="SUPFAM" id="SSF50249">
    <property type="entry name" value="Nucleic acid-binding proteins"/>
    <property type="match status" value="1"/>
</dbReference>
<evidence type="ECO:0000256" key="5">
    <source>
        <dbReference type="PROSITE-ProRule" id="PRU10015"/>
    </source>
</evidence>
<dbReference type="RefSeq" id="WP_129354513.1">
    <property type="nucleotide sequence ID" value="NZ_CP026538.1"/>
</dbReference>
<feature type="binding site" evidence="4">
    <location>
        <position position="334"/>
    </location>
    <ligand>
        <name>S-adenosyl-L-methionine</name>
        <dbReference type="ChEBI" id="CHEBI:59789"/>
    </ligand>
</feature>
<dbReference type="NCBIfam" id="TIGR00479">
    <property type="entry name" value="rumA"/>
    <property type="match status" value="1"/>
</dbReference>
<dbReference type="KEGG" id="dcb:C3Y92_16570"/>
<evidence type="ECO:0000313" key="8">
    <source>
        <dbReference type="Proteomes" id="UP000293296"/>
    </source>
</evidence>
<keyword evidence="3 4" id="KW-0949">S-adenosyl-L-methionine</keyword>
<dbReference type="PROSITE" id="PS01231">
    <property type="entry name" value="TRMA_2"/>
    <property type="match status" value="1"/>
</dbReference>
<dbReference type="InterPro" id="IPR029063">
    <property type="entry name" value="SAM-dependent_MTases_sf"/>
</dbReference>
<dbReference type="GO" id="GO:0070041">
    <property type="term" value="F:rRNA (uridine-C5-)-methyltransferase activity"/>
    <property type="evidence" value="ECO:0007669"/>
    <property type="project" value="TreeGrafter"/>
</dbReference>
<dbReference type="InterPro" id="IPR030391">
    <property type="entry name" value="MeTrfase_TrmA_CS"/>
</dbReference>
<comment type="similarity">
    <text evidence="4">Belongs to the class I-like SAM-binding methyltransferase superfamily. RNA M5U methyltransferase family.</text>
</comment>
<evidence type="ECO:0000256" key="4">
    <source>
        <dbReference type="PROSITE-ProRule" id="PRU01024"/>
    </source>
</evidence>
<dbReference type="Gene3D" id="2.40.50.140">
    <property type="entry name" value="Nucleic acid-binding proteins"/>
    <property type="match status" value="1"/>
</dbReference>
<dbReference type="OrthoDB" id="9804590at2"/>
<dbReference type="InterPro" id="IPR012340">
    <property type="entry name" value="NA-bd_OB-fold"/>
</dbReference>
<evidence type="ECO:0000256" key="2">
    <source>
        <dbReference type="ARBA" id="ARBA00022679"/>
    </source>
</evidence>
<evidence type="ECO:0000313" key="7">
    <source>
        <dbReference type="EMBL" id="QAZ68758.1"/>
    </source>
</evidence>
<proteinExistence type="inferred from homology"/>
<evidence type="ECO:0000259" key="6">
    <source>
        <dbReference type="PROSITE" id="PS50926"/>
    </source>
</evidence>
<dbReference type="PROSITE" id="PS50926">
    <property type="entry name" value="TRAM"/>
    <property type="match status" value="1"/>
</dbReference>
<dbReference type="InterPro" id="IPR030390">
    <property type="entry name" value="MeTrfase_TrmA_AS"/>
</dbReference>
<evidence type="ECO:0000256" key="3">
    <source>
        <dbReference type="ARBA" id="ARBA00022691"/>
    </source>
</evidence>
<reference evidence="7 8" key="1">
    <citation type="submission" date="2018-02" db="EMBL/GenBank/DDBJ databases">
        <title>Genome sequence of Desulfovibrio carbinolicus DSM 3852.</title>
        <authorList>
            <person name="Wilbanks E."/>
            <person name="Skennerton C.T."/>
            <person name="Orphan V.J."/>
        </authorList>
    </citation>
    <scope>NUCLEOTIDE SEQUENCE [LARGE SCALE GENOMIC DNA]</scope>
    <source>
        <strain evidence="7 8">DSM 3852</strain>
    </source>
</reference>
<dbReference type="InterPro" id="IPR002792">
    <property type="entry name" value="TRAM_dom"/>
</dbReference>
<keyword evidence="1 4" id="KW-0489">Methyltransferase</keyword>
<organism evidence="7 8">
    <name type="scientific">Solidesulfovibrio carbinolicus</name>
    <dbReference type="NCBI Taxonomy" id="296842"/>
    <lineage>
        <taxon>Bacteria</taxon>
        <taxon>Pseudomonadati</taxon>
        <taxon>Thermodesulfobacteriota</taxon>
        <taxon>Desulfovibrionia</taxon>
        <taxon>Desulfovibrionales</taxon>
        <taxon>Desulfovibrionaceae</taxon>
        <taxon>Solidesulfovibrio</taxon>
    </lineage>
</organism>
<feature type="active site" evidence="5">
    <location>
        <position position="407"/>
    </location>
</feature>
<sequence>MNMQANDELELSVARLALGGRGVARLDGMVVFVDGALPGETVMAKVTQVKKGFAEAVAERIITPAPEAVEPHCPHFGVCGGCDWQRLDYPAQLFWKREQVAETLARLGGLPDVPVADTVASPEVYGYRNKMEFAFAGRLHLGLRERRNPARVLDIDTCPLMAPWAAEMVNAVRELCRETGLAAYDPRTGKGVWRHLVLRDSRHDGSRLAHIITGPSRAAGDAVHTLGKALLARFPELTGFVHSVRRAPTPVAHGERQSIVLGRGHLTEKMGQATLRVLPDAFAQTNTGAAQSLYEIVAREAGSDPVGTALDLYCGSGGLALNLAPAFAQVRGLDIDARSIESAKASAKLSEAPNCVFEAADAADALDDLAGDPPTVVVLDPPRAGAAPEVIAAILRTAPGRVVYVSCNPATLARDLKRLAEAYDVTSVTPVDLFPHTAHIEAVASLTLRG</sequence>
<dbReference type="Pfam" id="PF13649">
    <property type="entry name" value="Methyltransf_25"/>
    <property type="match status" value="1"/>
</dbReference>
<dbReference type="PROSITE" id="PS51687">
    <property type="entry name" value="SAM_MT_RNA_M5U"/>
    <property type="match status" value="1"/>
</dbReference>
<protein>
    <submittedName>
        <fullName evidence="7">23S rRNA (Uracil(1939)-C(5))-methyltransferase RlmD</fullName>
    </submittedName>
</protein>
<feature type="binding site" evidence="4">
    <location>
        <position position="313"/>
    </location>
    <ligand>
        <name>S-adenosyl-L-methionine</name>
        <dbReference type="ChEBI" id="CHEBI:59789"/>
    </ligand>
</feature>
<feature type="active site" description="Nucleophile" evidence="4">
    <location>
        <position position="407"/>
    </location>
</feature>
<keyword evidence="8" id="KW-1185">Reference proteome</keyword>
<dbReference type="InterPro" id="IPR041698">
    <property type="entry name" value="Methyltransf_25"/>
</dbReference>
<accession>A0A4P6HTI2</accession>
<dbReference type="FunFam" id="2.40.50.140:FF:000097">
    <property type="entry name" value="23S rRNA (uracil(1939)-C(5))-methyltransferase RlmD"/>
    <property type="match status" value="1"/>
</dbReference>
<name>A0A4P6HTI2_9BACT</name>
<dbReference type="PANTHER" id="PTHR11061:SF30">
    <property type="entry name" value="TRNA (URACIL(54)-C(5))-METHYLTRANSFERASE"/>
    <property type="match status" value="1"/>
</dbReference>
<evidence type="ECO:0000256" key="1">
    <source>
        <dbReference type="ARBA" id="ARBA00022603"/>
    </source>
</evidence>
<feature type="binding site" evidence="4">
    <location>
        <position position="284"/>
    </location>
    <ligand>
        <name>S-adenosyl-L-methionine</name>
        <dbReference type="ChEBI" id="CHEBI:59789"/>
    </ligand>
</feature>
<dbReference type="PROSITE" id="PS01230">
    <property type="entry name" value="TRMA_1"/>
    <property type="match status" value="1"/>
</dbReference>
<dbReference type="Gene3D" id="3.40.50.150">
    <property type="entry name" value="Vaccinia Virus protein VP39"/>
    <property type="match status" value="1"/>
</dbReference>
<dbReference type="Proteomes" id="UP000293296">
    <property type="component" value="Chromosome"/>
</dbReference>
<dbReference type="PANTHER" id="PTHR11061">
    <property type="entry name" value="RNA M5U METHYLTRANSFERASE"/>
    <property type="match status" value="1"/>
</dbReference>
<dbReference type="SUPFAM" id="SSF53335">
    <property type="entry name" value="S-adenosyl-L-methionine-dependent methyltransferases"/>
    <property type="match status" value="1"/>
</dbReference>
<dbReference type="Pfam" id="PF01938">
    <property type="entry name" value="TRAM"/>
    <property type="match status" value="1"/>
</dbReference>
<feature type="binding site" evidence="4">
    <location>
        <position position="380"/>
    </location>
    <ligand>
        <name>S-adenosyl-L-methionine</name>
        <dbReference type="ChEBI" id="CHEBI:59789"/>
    </ligand>
</feature>
<dbReference type="Pfam" id="PF05958">
    <property type="entry name" value="tRNA_U5-meth_tr"/>
    <property type="match status" value="1"/>
</dbReference>